<dbReference type="EMBL" id="CP012159">
    <property type="protein sequence ID" value="AKT41690.1"/>
    <property type="molecule type" value="Genomic_DNA"/>
</dbReference>
<sequence length="84" mass="8966">MVAALPLLGCGNTCEEASARIAECLGNDGNSYQGSEPECSAAIECAAECTIEARCQDIYDFFRYLPNPADNNYTACVTACKDVE</sequence>
<dbReference type="KEGG" id="ccro:CMC5_058990"/>
<evidence type="ECO:0000313" key="1">
    <source>
        <dbReference type="EMBL" id="AKT41690.1"/>
    </source>
</evidence>
<proteinExistence type="predicted"/>
<dbReference type="Proteomes" id="UP000067626">
    <property type="component" value="Chromosome"/>
</dbReference>
<name>A0A0K1ELD3_CHOCO</name>
<gene>
    <name evidence="1" type="ORF">CMC5_058990</name>
</gene>
<organism evidence="1 2">
    <name type="scientific">Chondromyces crocatus</name>
    <dbReference type="NCBI Taxonomy" id="52"/>
    <lineage>
        <taxon>Bacteria</taxon>
        <taxon>Pseudomonadati</taxon>
        <taxon>Myxococcota</taxon>
        <taxon>Polyangia</taxon>
        <taxon>Polyangiales</taxon>
        <taxon>Polyangiaceae</taxon>
        <taxon>Chondromyces</taxon>
    </lineage>
</organism>
<reference evidence="1 2" key="1">
    <citation type="submission" date="2015-07" db="EMBL/GenBank/DDBJ databases">
        <title>Genome analysis of myxobacterium Chondromyces crocatus Cm c5 reveals a high potential for natural compound synthesis and the genetic basis for the loss of fruiting body formation.</title>
        <authorList>
            <person name="Zaburannyi N."/>
            <person name="Bunk B."/>
            <person name="Maier J."/>
            <person name="Overmann J."/>
            <person name="Mueller R."/>
        </authorList>
    </citation>
    <scope>NUCLEOTIDE SEQUENCE [LARGE SCALE GENOMIC DNA]</scope>
    <source>
        <strain evidence="1 2">Cm c5</strain>
    </source>
</reference>
<protein>
    <submittedName>
        <fullName evidence="1">Uncharacterized protein</fullName>
    </submittedName>
</protein>
<evidence type="ECO:0000313" key="2">
    <source>
        <dbReference type="Proteomes" id="UP000067626"/>
    </source>
</evidence>
<dbReference type="AlphaFoldDB" id="A0A0K1ELD3"/>
<keyword evidence="2" id="KW-1185">Reference proteome</keyword>
<accession>A0A0K1ELD3</accession>